<evidence type="ECO:0000313" key="2">
    <source>
        <dbReference type="EMBL" id="CAD1476266.1"/>
    </source>
</evidence>
<proteinExistence type="predicted"/>
<accession>A0A6V7H992</accession>
<feature type="region of interest" description="Disordered" evidence="1">
    <location>
        <begin position="1"/>
        <end position="29"/>
    </location>
</feature>
<evidence type="ECO:0000256" key="1">
    <source>
        <dbReference type="SAM" id="MobiDB-lite"/>
    </source>
</evidence>
<reference evidence="2" key="1">
    <citation type="submission" date="2020-07" db="EMBL/GenBank/DDBJ databases">
        <authorList>
            <person name="Nazaruddin N."/>
        </authorList>
    </citation>
    <scope>NUCLEOTIDE SEQUENCE</scope>
</reference>
<organism evidence="2 3">
    <name type="scientific">Heterotrigona itama</name>
    <dbReference type="NCBI Taxonomy" id="395501"/>
    <lineage>
        <taxon>Eukaryota</taxon>
        <taxon>Metazoa</taxon>
        <taxon>Ecdysozoa</taxon>
        <taxon>Arthropoda</taxon>
        <taxon>Hexapoda</taxon>
        <taxon>Insecta</taxon>
        <taxon>Pterygota</taxon>
        <taxon>Neoptera</taxon>
        <taxon>Endopterygota</taxon>
        <taxon>Hymenoptera</taxon>
        <taxon>Apocrita</taxon>
        <taxon>Aculeata</taxon>
        <taxon>Apoidea</taxon>
        <taxon>Anthophila</taxon>
        <taxon>Apidae</taxon>
        <taxon>Heterotrigona</taxon>
    </lineage>
</organism>
<keyword evidence="3" id="KW-1185">Reference proteome</keyword>
<feature type="non-terminal residue" evidence="2">
    <location>
        <position position="106"/>
    </location>
</feature>
<name>A0A6V7H992_9HYME</name>
<evidence type="ECO:0000313" key="3">
    <source>
        <dbReference type="Proteomes" id="UP000752696"/>
    </source>
</evidence>
<dbReference type="EMBL" id="CAJDYZ010009157">
    <property type="protein sequence ID" value="CAD1476266.1"/>
    <property type="molecule type" value="Genomic_DNA"/>
</dbReference>
<dbReference type="Proteomes" id="UP000752696">
    <property type="component" value="Unassembled WGS sequence"/>
</dbReference>
<sequence>IVFQREKTFGYERDNSQRGKKKKNQGKENEDELKKLYHCHVETVKLMLRSSVLLDFIMMCFSPQNTESPELLYPSKHTKSFRHLQSPKLENIFQVASLLSLLVCLH</sequence>
<gene>
    <name evidence="2" type="ORF">MHI_LOCUS634850</name>
</gene>
<protein>
    <submittedName>
        <fullName evidence="2">Uncharacterized protein</fullName>
    </submittedName>
</protein>
<feature type="compositionally biased region" description="Basic and acidic residues" evidence="1">
    <location>
        <begin position="1"/>
        <end position="17"/>
    </location>
</feature>
<comment type="caution">
    <text evidence="2">The sequence shown here is derived from an EMBL/GenBank/DDBJ whole genome shotgun (WGS) entry which is preliminary data.</text>
</comment>
<dbReference type="AlphaFoldDB" id="A0A6V7H992"/>